<proteinExistence type="predicted"/>
<evidence type="ECO:0000313" key="1">
    <source>
        <dbReference type="EMBL" id="MBM9505845.1"/>
    </source>
</evidence>
<reference evidence="1 2" key="1">
    <citation type="submission" date="2021-01" db="EMBL/GenBank/DDBJ databases">
        <title>Streptomyces acididurans sp. nov., isolated from a peat swamp forest soil.</title>
        <authorList>
            <person name="Chantavorakit T."/>
            <person name="Duangmal K."/>
        </authorList>
    </citation>
    <scope>NUCLEOTIDE SEQUENCE [LARGE SCALE GENOMIC DNA]</scope>
    <source>
        <strain evidence="1 2">KK5PA1</strain>
    </source>
</reference>
<gene>
    <name evidence="1" type="ORF">ITX44_15030</name>
</gene>
<comment type="caution">
    <text evidence="1">The sequence shown here is derived from an EMBL/GenBank/DDBJ whole genome shotgun (WGS) entry which is preliminary data.</text>
</comment>
<accession>A0ABS2TR84</accession>
<evidence type="ECO:0000313" key="2">
    <source>
        <dbReference type="Proteomes" id="UP000749040"/>
    </source>
</evidence>
<protein>
    <submittedName>
        <fullName evidence="1">Uncharacterized protein</fullName>
    </submittedName>
</protein>
<dbReference type="RefSeq" id="WP_205357711.1">
    <property type="nucleotide sequence ID" value="NZ_JADKYB010000007.1"/>
</dbReference>
<sequence>MTAVVVEITTRPSVGTLAPRPITGVAMEPAGPVIVEDVETLAEGATPGCGDDNPYN</sequence>
<keyword evidence="2" id="KW-1185">Reference proteome</keyword>
<organism evidence="1 2">
    <name type="scientific">Actinacidiphila acididurans</name>
    <dbReference type="NCBI Taxonomy" id="2784346"/>
    <lineage>
        <taxon>Bacteria</taxon>
        <taxon>Bacillati</taxon>
        <taxon>Actinomycetota</taxon>
        <taxon>Actinomycetes</taxon>
        <taxon>Kitasatosporales</taxon>
        <taxon>Streptomycetaceae</taxon>
        <taxon>Actinacidiphila</taxon>
    </lineage>
</organism>
<name>A0ABS2TR84_9ACTN</name>
<dbReference type="Proteomes" id="UP000749040">
    <property type="component" value="Unassembled WGS sequence"/>
</dbReference>
<dbReference type="EMBL" id="JADKYB010000007">
    <property type="protein sequence ID" value="MBM9505845.1"/>
    <property type="molecule type" value="Genomic_DNA"/>
</dbReference>